<evidence type="ECO:0000313" key="3">
    <source>
        <dbReference type="Proteomes" id="UP000642809"/>
    </source>
</evidence>
<keyword evidence="3" id="KW-1185">Reference proteome</keyword>
<evidence type="ECO:0008006" key="4">
    <source>
        <dbReference type="Google" id="ProtNLM"/>
    </source>
</evidence>
<feature type="transmembrane region" description="Helical" evidence="1">
    <location>
        <begin position="96"/>
        <end position="114"/>
    </location>
</feature>
<evidence type="ECO:0000256" key="1">
    <source>
        <dbReference type="SAM" id="Phobius"/>
    </source>
</evidence>
<dbReference type="AlphaFoldDB" id="A0A8J3G500"/>
<accession>A0A8J3G500</accession>
<reference evidence="2" key="1">
    <citation type="journal article" date="2014" name="Int. J. Syst. Evol. Microbiol.">
        <title>Complete genome sequence of Corynebacterium casei LMG S-19264T (=DSM 44701T), isolated from a smear-ripened cheese.</title>
        <authorList>
            <consortium name="US DOE Joint Genome Institute (JGI-PGF)"/>
            <person name="Walter F."/>
            <person name="Albersmeier A."/>
            <person name="Kalinowski J."/>
            <person name="Ruckert C."/>
        </authorList>
    </citation>
    <scope>NUCLEOTIDE SEQUENCE</scope>
    <source>
        <strain evidence="2">KCTC 23224</strain>
    </source>
</reference>
<evidence type="ECO:0000313" key="2">
    <source>
        <dbReference type="EMBL" id="GHB34414.1"/>
    </source>
</evidence>
<keyword evidence="1" id="KW-1133">Transmembrane helix</keyword>
<feature type="transmembrane region" description="Helical" evidence="1">
    <location>
        <begin position="29"/>
        <end position="47"/>
    </location>
</feature>
<keyword evidence="1" id="KW-0472">Membrane</keyword>
<dbReference type="EMBL" id="BMYF01000007">
    <property type="protein sequence ID" value="GHB34414.1"/>
    <property type="molecule type" value="Genomic_DNA"/>
</dbReference>
<dbReference type="Pfam" id="PF14362">
    <property type="entry name" value="DUF4407"/>
    <property type="match status" value="1"/>
</dbReference>
<proteinExistence type="predicted"/>
<sequence>MNTLKKFFLFASGYYLPLLKRCPSEEQKVAGIGATIFFTALLAVFAASYACWIIFQSMGLALVFGLVWGLMIFNLDRFIVSSIRKKNSFWSELKIAFPRIVFAVLLAMVIAKPLELRVFEREIDRKLDEERIELFKASKLALEAGFQEIEQLREEKSNYDLDLSNKVAFRDKLQEEYDFERFGVKSSSSSGMVGLGTNAKKKEAQLDAAQRELEVFSGYVQSKKDSLDRRIAYLEDLKTQELAKIQPSIDGFDGLGARLDALRAVGEERPSISLASTMIMLLLIALECAPILVKLLAPRGPYDELLELTERRVSVFAQEQTFKLEQASEQRIAEFGKVVEG</sequence>
<dbReference type="InterPro" id="IPR025519">
    <property type="entry name" value="DUF4407"/>
</dbReference>
<dbReference type="RefSeq" id="WP_189580076.1">
    <property type="nucleotide sequence ID" value="NZ_BMYF01000007.1"/>
</dbReference>
<name>A0A8J3G500_9BACT</name>
<comment type="caution">
    <text evidence="2">The sequence shown here is derived from an EMBL/GenBank/DDBJ whole genome shotgun (WGS) entry which is preliminary data.</text>
</comment>
<gene>
    <name evidence="2" type="ORF">GCM10008106_14670</name>
</gene>
<keyword evidence="1" id="KW-0812">Transmembrane</keyword>
<reference evidence="2" key="2">
    <citation type="submission" date="2020-09" db="EMBL/GenBank/DDBJ databases">
        <authorList>
            <person name="Sun Q."/>
            <person name="Kim S."/>
        </authorList>
    </citation>
    <scope>NUCLEOTIDE SEQUENCE</scope>
    <source>
        <strain evidence="2">KCTC 23224</strain>
    </source>
</reference>
<feature type="transmembrane region" description="Helical" evidence="1">
    <location>
        <begin position="53"/>
        <end position="75"/>
    </location>
</feature>
<dbReference type="Proteomes" id="UP000642809">
    <property type="component" value="Unassembled WGS sequence"/>
</dbReference>
<organism evidence="2 3">
    <name type="scientific">Mongoliitalea lutea</name>
    <dbReference type="NCBI Taxonomy" id="849756"/>
    <lineage>
        <taxon>Bacteria</taxon>
        <taxon>Pseudomonadati</taxon>
        <taxon>Bacteroidota</taxon>
        <taxon>Cytophagia</taxon>
        <taxon>Cytophagales</taxon>
        <taxon>Cyclobacteriaceae</taxon>
        <taxon>Mongoliitalea</taxon>
    </lineage>
</organism>
<protein>
    <recommendedName>
        <fullName evidence="4">DUF4407 domain-containing protein</fullName>
    </recommendedName>
</protein>